<reference evidence="2 4" key="1">
    <citation type="journal article" date="2018" name="PLoS Genet.">
        <title>Population sequencing reveals clonal diversity and ancestral inbreeding in the grapevine cultivar Chardonnay.</title>
        <authorList>
            <person name="Roach M.J."/>
            <person name="Johnson D.L."/>
            <person name="Bohlmann J."/>
            <person name="van Vuuren H.J."/>
            <person name="Jones S.J."/>
            <person name="Pretorius I.S."/>
            <person name="Schmidt S.A."/>
            <person name="Borneman A.R."/>
        </authorList>
    </citation>
    <scope>NUCLEOTIDE SEQUENCE [LARGE SCALE GENOMIC DNA]</scope>
    <source>
        <strain evidence="4">cv. Chardonnay</strain>
        <strain evidence="2">I10V1</strain>
        <tissue evidence="2">Leaf</tissue>
    </source>
</reference>
<accession>A0A438E859</accession>
<gene>
    <name evidence="3" type="ORF">CK203_013697</name>
    <name evidence="2" type="ORF">CK203_072414</name>
</gene>
<dbReference type="Proteomes" id="UP000288805">
    <property type="component" value="Unassembled WGS sequence"/>
</dbReference>
<proteinExistence type="predicted"/>
<dbReference type="EMBL" id="QGNW01001366">
    <property type="protein sequence ID" value="RVW43883.1"/>
    <property type="molecule type" value="Genomic_DNA"/>
</dbReference>
<organism evidence="2 4">
    <name type="scientific">Vitis vinifera</name>
    <name type="common">Grape</name>
    <dbReference type="NCBI Taxonomy" id="29760"/>
    <lineage>
        <taxon>Eukaryota</taxon>
        <taxon>Viridiplantae</taxon>
        <taxon>Streptophyta</taxon>
        <taxon>Embryophyta</taxon>
        <taxon>Tracheophyta</taxon>
        <taxon>Spermatophyta</taxon>
        <taxon>Magnoliopsida</taxon>
        <taxon>eudicotyledons</taxon>
        <taxon>Gunneridae</taxon>
        <taxon>Pentapetalae</taxon>
        <taxon>rosids</taxon>
        <taxon>Vitales</taxon>
        <taxon>Vitaceae</taxon>
        <taxon>Viteae</taxon>
        <taxon>Vitis</taxon>
    </lineage>
</organism>
<sequence length="94" mass="11219">MKLLTLCVSFPSLFALASSKEVWVEDVWDPTIEGGRWDPMFSRSFNDWELDIVKRFLSRIQQKRVSRDLEDRVLWTVTKYRKFSVKSLYDALKL</sequence>
<feature type="signal peptide" evidence="1">
    <location>
        <begin position="1"/>
        <end position="19"/>
    </location>
</feature>
<protein>
    <submittedName>
        <fullName evidence="2">Uncharacterized protein</fullName>
    </submittedName>
</protein>
<evidence type="ECO:0000313" key="2">
    <source>
        <dbReference type="EMBL" id="RVW43883.1"/>
    </source>
</evidence>
<evidence type="ECO:0000256" key="1">
    <source>
        <dbReference type="SAM" id="SignalP"/>
    </source>
</evidence>
<keyword evidence="1" id="KW-0732">Signal</keyword>
<dbReference type="AlphaFoldDB" id="A0A438E859"/>
<evidence type="ECO:0000313" key="4">
    <source>
        <dbReference type="Proteomes" id="UP000288805"/>
    </source>
</evidence>
<comment type="caution">
    <text evidence="2">The sequence shown here is derived from an EMBL/GenBank/DDBJ whole genome shotgun (WGS) entry which is preliminary data.</text>
</comment>
<evidence type="ECO:0000313" key="3">
    <source>
        <dbReference type="EMBL" id="RVX05417.1"/>
    </source>
</evidence>
<feature type="chain" id="PRO_5036108556" evidence="1">
    <location>
        <begin position="20"/>
        <end position="94"/>
    </location>
</feature>
<name>A0A438E859_VITVI</name>
<dbReference type="EMBL" id="QGNW01000056">
    <property type="protein sequence ID" value="RVX05417.1"/>
    <property type="molecule type" value="Genomic_DNA"/>
</dbReference>